<dbReference type="SMART" id="SM00422">
    <property type="entry name" value="HTH_MERR"/>
    <property type="match status" value="1"/>
</dbReference>
<comment type="caution">
    <text evidence="3">The sequence shown here is derived from an EMBL/GenBank/DDBJ whole genome shotgun (WGS) entry which is preliminary data.</text>
</comment>
<organism evidence="3 4">
    <name type="scientific">Spectribacter acetivorans</name>
    <dbReference type="NCBI Taxonomy" id="3075603"/>
    <lineage>
        <taxon>Bacteria</taxon>
        <taxon>Pseudomonadati</taxon>
        <taxon>Pseudomonadota</taxon>
        <taxon>Gammaproteobacteria</taxon>
        <taxon>Salinisphaerales</taxon>
        <taxon>Salinisphaeraceae</taxon>
        <taxon>Spectribacter</taxon>
    </lineage>
</organism>
<evidence type="ECO:0000259" key="2">
    <source>
        <dbReference type="PROSITE" id="PS50937"/>
    </source>
</evidence>
<dbReference type="PANTHER" id="PTHR30204:SF93">
    <property type="entry name" value="HTH MERR-TYPE DOMAIN-CONTAINING PROTEIN"/>
    <property type="match status" value="1"/>
</dbReference>
<dbReference type="Pfam" id="PF13411">
    <property type="entry name" value="MerR_1"/>
    <property type="match status" value="1"/>
</dbReference>
<dbReference type="CDD" id="cd04778">
    <property type="entry name" value="HTH_MerR-like_sg2"/>
    <property type="match status" value="1"/>
</dbReference>
<dbReference type="InterPro" id="IPR047057">
    <property type="entry name" value="MerR_fam"/>
</dbReference>
<dbReference type="PANTHER" id="PTHR30204">
    <property type="entry name" value="REDOX-CYCLING DRUG-SENSING TRANSCRIPTIONAL ACTIVATOR SOXR"/>
    <property type="match status" value="1"/>
</dbReference>
<dbReference type="SUPFAM" id="SSF46955">
    <property type="entry name" value="Putative DNA-binding domain"/>
    <property type="match status" value="1"/>
</dbReference>
<dbReference type="PRINTS" id="PR00040">
    <property type="entry name" value="HTHMERR"/>
</dbReference>
<dbReference type="Gene3D" id="1.10.1660.10">
    <property type="match status" value="1"/>
</dbReference>
<accession>A0ABU3B798</accession>
<dbReference type="InterPro" id="IPR009061">
    <property type="entry name" value="DNA-bd_dom_put_sf"/>
</dbReference>
<dbReference type="RefSeq" id="WP_311658070.1">
    <property type="nucleotide sequence ID" value="NZ_JAVRHY010000004.1"/>
</dbReference>
<name>A0ABU3B798_9GAMM</name>
<evidence type="ECO:0000313" key="4">
    <source>
        <dbReference type="Proteomes" id="UP001259982"/>
    </source>
</evidence>
<reference evidence="3 4" key="1">
    <citation type="submission" date="2023-09" db="EMBL/GenBank/DDBJ databases">
        <authorList>
            <person name="Rey-Velasco X."/>
        </authorList>
    </citation>
    <scope>NUCLEOTIDE SEQUENCE [LARGE SCALE GENOMIC DNA]</scope>
    <source>
        <strain evidence="3 4">P385</strain>
    </source>
</reference>
<dbReference type="EMBL" id="JAVRHY010000004">
    <property type="protein sequence ID" value="MDT0618048.1"/>
    <property type="molecule type" value="Genomic_DNA"/>
</dbReference>
<proteinExistence type="predicted"/>
<dbReference type="InterPro" id="IPR000551">
    <property type="entry name" value="MerR-type_HTH_dom"/>
</dbReference>
<feature type="domain" description="HTH merR-type" evidence="2">
    <location>
        <begin position="14"/>
        <end position="82"/>
    </location>
</feature>
<dbReference type="Proteomes" id="UP001259982">
    <property type="component" value="Unassembled WGS sequence"/>
</dbReference>
<keyword evidence="4" id="KW-1185">Reference proteome</keyword>
<evidence type="ECO:0000313" key="3">
    <source>
        <dbReference type="EMBL" id="MDT0618048.1"/>
    </source>
</evidence>
<evidence type="ECO:0000256" key="1">
    <source>
        <dbReference type="ARBA" id="ARBA00023125"/>
    </source>
</evidence>
<gene>
    <name evidence="3" type="ORF">RM531_06150</name>
</gene>
<sequence length="262" mass="29658">MASKQGKSAKRSGEFSIDELARTSGMTVRNIRAYQDRGLLPPPMRRGRRGVYNDDHLSRLRIIARLLDRGYTLSNIDELIASWEQGRDIAEILGLETAVASPWSDEVPDYLTMPQLVQRFGKAFSGRGLKKAVELGILQPEGMYYRVPSPRMLHAGKELVDIGIPLTDMLDVVAYLRRNVEEAAEEMVKLIAHHVFDRYGEDLPPTKDLPELSDMIWRLRPLVEMAVLPEVARAMEKAADRFLGDRLAQVLDHLQEIDTAPR</sequence>
<protein>
    <submittedName>
        <fullName evidence="3">MerR family transcriptional regulator</fullName>
    </submittedName>
</protein>
<dbReference type="PROSITE" id="PS50937">
    <property type="entry name" value="HTH_MERR_2"/>
    <property type="match status" value="1"/>
</dbReference>
<keyword evidence="1" id="KW-0238">DNA-binding</keyword>